<evidence type="ECO:0000256" key="1">
    <source>
        <dbReference type="SAM" id="Coils"/>
    </source>
</evidence>
<organism evidence="3 4">
    <name type="scientific">Elysia marginata</name>
    <dbReference type="NCBI Taxonomy" id="1093978"/>
    <lineage>
        <taxon>Eukaryota</taxon>
        <taxon>Metazoa</taxon>
        <taxon>Spiralia</taxon>
        <taxon>Lophotrochozoa</taxon>
        <taxon>Mollusca</taxon>
        <taxon>Gastropoda</taxon>
        <taxon>Heterobranchia</taxon>
        <taxon>Euthyneura</taxon>
        <taxon>Panpulmonata</taxon>
        <taxon>Sacoglossa</taxon>
        <taxon>Placobranchoidea</taxon>
        <taxon>Plakobranchidae</taxon>
        <taxon>Elysia</taxon>
    </lineage>
</organism>
<evidence type="ECO:0000256" key="2">
    <source>
        <dbReference type="SAM" id="MobiDB-lite"/>
    </source>
</evidence>
<protein>
    <submittedName>
        <fullName evidence="3">Uncharacterized protein</fullName>
    </submittedName>
</protein>
<dbReference type="AlphaFoldDB" id="A0AAV4I4S0"/>
<evidence type="ECO:0000313" key="4">
    <source>
        <dbReference type="Proteomes" id="UP000762676"/>
    </source>
</evidence>
<name>A0AAV4I4S0_9GAST</name>
<evidence type="ECO:0000313" key="3">
    <source>
        <dbReference type="EMBL" id="GFS05025.1"/>
    </source>
</evidence>
<accession>A0AAV4I4S0</accession>
<dbReference type="Proteomes" id="UP000762676">
    <property type="component" value="Unassembled WGS sequence"/>
</dbReference>
<feature type="compositionally biased region" description="Basic residues" evidence="2">
    <location>
        <begin position="16"/>
        <end position="25"/>
    </location>
</feature>
<comment type="caution">
    <text evidence="3">The sequence shown here is derived from an EMBL/GenBank/DDBJ whole genome shotgun (WGS) entry which is preliminary data.</text>
</comment>
<proteinExistence type="predicted"/>
<dbReference type="EMBL" id="BMAT01013054">
    <property type="protein sequence ID" value="GFS05025.1"/>
    <property type="molecule type" value="Genomic_DNA"/>
</dbReference>
<reference evidence="3 4" key="1">
    <citation type="journal article" date="2021" name="Elife">
        <title>Chloroplast acquisition without the gene transfer in kleptoplastic sea slugs, Plakobranchus ocellatus.</title>
        <authorList>
            <person name="Maeda T."/>
            <person name="Takahashi S."/>
            <person name="Yoshida T."/>
            <person name="Shimamura S."/>
            <person name="Takaki Y."/>
            <person name="Nagai Y."/>
            <person name="Toyoda A."/>
            <person name="Suzuki Y."/>
            <person name="Arimoto A."/>
            <person name="Ishii H."/>
            <person name="Satoh N."/>
            <person name="Nishiyama T."/>
            <person name="Hasebe M."/>
            <person name="Maruyama T."/>
            <person name="Minagawa J."/>
            <person name="Obokata J."/>
            <person name="Shigenobu S."/>
        </authorList>
    </citation>
    <scope>NUCLEOTIDE SEQUENCE [LARGE SCALE GENOMIC DNA]</scope>
</reference>
<feature type="compositionally biased region" description="Polar residues" evidence="2">
    <location>
        <begin position="1"/>
        <end position="15"/>
    </location>
</feature>
<feature type="coiled-coil region" evidence="1">
    <location>
        <begin position="407"/>
        <end position="462"/>
    </location>
</feature>
<keyword evidence="1" id="KW-0175">Coiled coil</keyword>
<feature type="compositionally biased region" description="Basic and acidic residues" evidence="2">
    <location>
        <begin position="61"/>
        <end position="75"/>
    </location>
</feature>
<sequence length="490" mass="56426">MVSTPTVMATPNSVKSKPRNFKKKAVAKESPMHTDRRPSVSSRSSQGAETSQNGDPPESSSDQHHPSAKGTEKQHQQQQQQQQHEERDQQVPSFNSDLRSNSPSATPRDRQLPLLGTHRSDGMVSSRKAVVTRSAVGLQRVYLEGVEYMRGHVTKVEEEADRICREFHKVTEDTGNDYIKYLKECDDSLLQANTDLRKRNVKLEVVDSDTRLVRLLNELRAAKNADKGNVEALTIFWQELKTAVEALQALLLKFNQTVLQRLSNNYISSHNADLKVPVCQQYALDIEGFLKDLDTQLGEANLLLKSFGNGLHQDLLQRSDFSERLMVACDVKAFPILGFVYAVCQRVLGICDTARLWLARDEQFMHEIDTFIRETRPVARRREQVLNNEKQKQRRVEKNVRIAQSILHSNREKLRLIETELQDLENRLGTSREDYKVRETEIQQKESMVDFLKLTLQQTKRNYSLQTKRSKLLRQVRTVQLWVFYQPSSQ</sequence>
<feature type="compositionally biased region" description="Polar residues" evidence="2">
    <location>
        <begin position="91"/>
        <end position="105"/>
    </location>
</feature>
<feature type="compositionally biased region" description="Basic and acidic residues" evidence="2">
    <location>
        <begin position="26"/>
        <end position="38"/>
    </location>
</feature>
<feature type="region of interest" description="Disordered" evidence="2">
    <location>
        <begin position="1"/>
        <end position="119"/>
    </location>
</feature>
<gene>
    <name evidence="3" type="ORF">ElyMa_006510800</name>
</gene>
<feature type="compositionally biased region" description="Polar residues" evidence="2">
    <location>
        <begin position="39"/>
        <end position="60"/>
    </location>
</feature>
<keyword evidence="4" id="KW-1185">Reference proteome</keyword>